<accession>A0A918CM91</accession>
<dbReference type="AlphaFoldDB" id="A0A918CM91"/>
<gene>
    <name evidence="1" type="ORF">GCM10008957_47790</name>
</gene>
<protein>
    <submittedName>
        <fullName evidence="1">Uncharacterized protein</fullName>
    </submittedName>
</protein>
<keyword evidence="2" id="KW-1185">Reference proteome</keyword>
<dbReference type="RefSeq" id="WP_189093035.1">
    <property type="nucleotide sequence ID" value="NZ_BMQL01000052.1"/>
</dbReference>
<sequence>MSGERHDSPAARELPTVTGIRVLARRTVLLQIDGAADVTITPGDRMYSLPMLTPEVLTLYAGASPAQQFQLPNHLVPVLEHSLRWGATDIRLHLDAKYSFLLGGALIGGAPELMFLHPDGTTSTERLTPDGFPLAWSHEGFYAFFQWGRKVECSIPETQVTYTTREVTRFVLSAPDVLKDVLALWGIGLRLPEEVRPFSLAA</sequence>
<reference evidence="1" key="2">
    <citation type="submission" date="2020-09" db="EMBL/GenBank/DDBJ databases">
        <authorList>
            <person name="Sun Q."/>
            <person name="Ohkuma M."/>
        </authorList>
    </citation>
    <scope>NUCLEOTIDE SEQUENCE</scope>
    <source>
        <strain evidence="1">JCM 31311</strain>
    </source>
</reference>
<reference evidence="1" key="1">
    <citation type="journal article" date="2014" name="Int. J. Syst. Evol. Microbiol.">
        <title>Complete genome sequence of Corynebacterium casei LMG S-19264T (=DSM 44701T), isolated from a smear-ripened cheese.</title>
        <authorList>
            <consortium name="US DOE Joint Genome Institute (JGI-PGF)"/>
            <person name="Walter F."/>
            <person name="Albersmeier A."/>
            <person name="Kalinowski J."/>
            <person name="Ruckert C."/>
        </authorList>
    </citation>
    <scope>NUCLEOTIDE SEQUENCE</scope>
    <source>
        <strain evidence="1">JCM 31311</strain>
    </source>
</reference>
<dbReference type="Proteomes" id="UP000603865">
    <property type="component" value="Unassembled WGS sequence"/>
</dbReference>
<dbReference type="EMBL" id="BMQL01000052">
    <property type="protein sequence ID" value="GGR31509.1"/>
    <property type="molecule type" value="Genomic_DNA"/>
</dbReference>
<evidence type="ECO:0000313" key="1">
    <source>
        <dbReference type="EMBL" id="GGR31509.1"/>
    </source>
</evidence>
<evidence type="ECO:0000313" key="2">
    <source>
        <dbReference type="Proteomes" id="UP000603865"/>
    </source>
</evidence>
<organism evidence="1 2">
    <name type="scientific">Deinococcus ruber</name>
    <dbReference type="NCBI Taxonomy" id="1848197"/>
    <lineage>
        <taxon>Bacteria</taxon>
        <taxon>Thermotogati</taxon>
        <taxon>Deinococcota</taxon>
        <taxon>Deinococci</taxon>
        <taxon>Deinococcales</taxon>
        <taxon>Deinococcaceae</taxon>
        <taxon>Deinococcus</taxon>
    </lineage>
</organism>
<name>A0A918CM91_9DEIO</name>
<comment type="caution">
    <text evidence="1">The sequence shown here is derived from an EMBL/GenBank/DDBJ whole genome shotgun (WGS) entry which is preliminary data.</text>
</comment>
<proteinExistence type="predicted"/>